<protein>
    <submittedName>
        <fullName evidence="1">Uncharacterized protein</fullName>
    </submittedName>
</protein>
<name>A0AAV3F2X7_9FLAO</name>
<evidence type="ECO:0000313" key="1">
    <source>
        <dbReference type="EMBL" id="EHO12362.1"/>
    </source>
</evidence>
<evidence type="ECO:0000313" key="2">
    <source>
        <dbReference type="Proteomes" id="UP000004834"/>
    </source>
</evidence>
<dbReference type="AlphaFoldDB" id="A0AAV3F2X7"/>
<sequence length="46" mass="5591">MFYFFIQDIKYSNTNVYVVLKNKGLLRVVAVYDHGYMRIYLCMCKE</sequence>
<dbReference type="EMBL" id="AGEE01000017">
    <property type="protein sequence ID" value="EHO12362.1"/>
    <property type="molecule type" value="Genomic_DNA"/>
</dbReference>
<dbReference type="Proteomes" id="UP000004834">
    <property type="component" value="Unassembled WGS sequence"/>
</dbReference>
<reference evidence="1 2" key="1">
    <citation type="submission" date="2011-11" db="EMBL/GenBank/DDBJ databases">
        <title>The Genome Sequence of Myroides odoratimimus CIP 101113.</title>
        <authorList>
            <person name="Earl A."/>
            <person name="Ward D."/>
            <person name="Feldgarden M."/>
            <person name="Gevers D."/>
            <person name="Huys G."/>
            <person name="Young S.K."/>
            <person name="Zeng Q."/>
            <person name="Gargeya S."/>
            <person name="Fitzgerald M."/>
            <person name="Haas B."/>
            <person name="Abouelleil A."/>
            <person name="Alvarado L."/>
            <person name="Arachchi H.M."/>
            <person name="Berlin A."/>
            <person name="Brown A."/>
            <person name="Chapman S.B."/>
            <person name="Chen Z."/>
            <person name="Dunbar C."/>
            <person name="Freedman E."/>
            <person name="Gearin G."/>
            <person name="Goldberg J."/>
            <person name="Griggs A."/>
            <person name="Gujja S."/>
            <person name="Heiman D."/>
            <person name="Howarth C."/>
            <person name="Larson L."/>
            <person name="Lui A."/>
            <person name="MacDonald P.J.P."/>
            <person name="Montmayeur A."/>
            <person name="Murphy C."/>
            <person name="Neiman D."/>
            <person name="Pearson M."/>
            <person name="Priest M."/>
            <person name="Roberts A."/>
            <person name="Saif S."/>
            <person name="Shea T."/>
            <person name="Shenoy N."/>
            <person name="Sisk P."/>
            <person name="Stolte C."/>
            <person name="Sykes S."/>
            <person name="Wortman J."/>
            <person name="Nusbaum C."/>
            <person name="Birren B."/>
        </authorList>
    </citation>
    <scope>NUCLEOTIDE SEQUENCE [LARGE SCALE GENOMIC DNA]</scope>
    <source>
        <strain evidence="1 2">CIP 101113</strain>
    </source>
</reference>
<gene>
    <name evidence="1" type="ORF">HMPREF9715_01517</name>
</gene>
<proteinExistence type="predicted"/>
<accession>A0AAV3F2X7</accession>
<organism evidence="1 2">
    <name type="scientific">Myroides odoratimimus CIP 101113</name>
    <dbReference type="NCBI Taxonomy" id="883154"/>
    <lineage>
        <taxon>Bacteria</taxon>
        <taxon>Pseudomonadati</taxon>
        <taxon>Bacteroidota</taxon>
        <taxon>Flavobacteriia</taxon>
        <taxon>Flavobacteriales</taxon>
        <taxon>Flavobacteriaceae</taxon>
        <taxon>Myroides</taxon>
    </lineage>
</organism>
<comment type="caution">
    <text evidence="1">The sequence shown here is derived from an EMBL/GenBank/DDBJ whole genome shotgun (WGS) entry which is preliminary data.</text>
</comment>